<dbReference type="Pfam" id="PF00501">
    <property type="entry name" value="AMP-binding"/>
    <property type="match status" value="1"/>
</dbReference>
<dbReference type="Gene3D" id="3.30.300.30">
    <property type="match status" value="1"/>
</dbReference>
<keyword evidence="3" id="KW-0597">Phosphoprotein</keyword>
<dbReference type="RefSeq" id="WP_307505854.1">
    <property type="nucleotide sequence ID" value="NZ_BAAACE010000027.1"/>
</dbReference>
<dbReference type="Gene3D" id="1.10.1200.10">
    <property type="entry name" value="ACP-like"/>
    <property type="match status" value="1"/>
</dbReference>
<evidence type="ECO:0000259" key="4">
    <source>
        <dbReference type="PROSITE" id="PS50075"/>
    </source>
</evidence>
<comment type="similarity">
    <text evidence="1">Belongs to the ATP-dependent AMP-binding enzyme family.</text>
</comment>
<dbReference type="InterPro" id="IPR045851">
    <property type="entry name" value="AMP-bd_C_sf"/>
</dbReference>
<dbReference type="PROSITE" id="PS50075">
    <property type="entry name" value="CARRIER"/>
    <property type="match status" value="1"/>
</dbReference>
<protein>
    <submittedName>
        <fullName evidence="5">Acyl-CoA synthetase (AMP-forming)/AMP-acid ligase II/acyl carrier protein</fullName>
    </submittedName>
</protein>
<dbReference type="SUPFAM" id="SSF56801">
    <property type="entry name" value="Acetyl-CoA synthetase-like"/>
    <property type="match status" value="1"/>
</dbReference>
<dbReference type="PROSITE" id="PS00012">
    <property type="entry name" value="PHOSPHOPANTETHEINE"/>
    <property type="match status" value="1"/>
</dbReference>
<keyword evidence="2" id="KW-0596">Phosphopantetheine</keyword>
<dbReference type="Pfam" id="PF00550">
    <property type="entry name" value="PP-binding"/>
    <property type="match status" value="1"/>
</dbReference>
<comment type="caution">
    <text evidence="5">The sequence shown here is derived from an EMBL/GenBank/DDBJ whole genome shotgun (WGS) entry which is preliminary data.</text>
</comment>
<evidence type="ECO:0000256" key="2">
    <source>
        <dbReference type="ARBA" id="ARBA00022450"/>
    </source>
</evidence>
<name>A0ABU0N023_9FIRM</name>
<dbReference type="PANTHER" id="PTHR22754:SF32">
    <property type="entry name" value="DISCO-INTERACTING PROTEIN 2"/>
    <property type="match status" value="1"/>
</dbReference>
<dbReference type="InterPro" id="IPR020845">
    <property type="entry name" value="AMP-binding_CS"/>
</dbReference>
<evidence type="ECO:0000256" key="3">
    <source>
        <dbReference type="ARBA" id="ARBA00022553"/>
    </source>
</evidence>
<dbReference type="PANTHER" id="PTHR22754">
    <property type="entry name" value="DISCO-INTERACTING PROTEIN 2 DIP2 -RELATED"/>
    <property type="match status" value="1"/>
</dbReference>
<dbReference type="InterPro" id="IPR009081">
    <property type="entry name" value="PP-bd_ACP"/>
</dbReference>
<dbReference type="SUPFAM" id="SSF47336">
    <property type="entry name" value="ACP-like"/>
    <property type="match status" value="1"/>
</dbReference>
<dbReference type="InterPro" id="IPR000873">
    <property type="entry name" value="AMP-dep_synth/lig_dom"/>
</dbReference>
<feature type="domain" description="Carrier" evidence="4">
    <location>
        <begin position="576"/>
        <end position="651"/>
    </location>
</feature>
<dbReference type="EMBL" id="JAUSWG010000006">
    <property type="protein sequence ID" value="MDQ0556516.1"/>
    <property type="molecule type" value="Genomic_DNA"/>
</dbReference>
<dbReference type="PROSITE" id="PS00455">
    <property type="entry name" value="AMP_BINDING"/>
    <property type="match status" value="1"/>
</dbReference>
<dbReference type="InterPro" id="IPR036736">
    <property type="entry name" value="ACP-like_sf"/>
</dbReference>
<accession>A0ABU0N023</accession>
<dbReference type="InterPro" id="IPR006162">
    <property type="entry name" value="Ppantetheine_attach_site"/>
</dbReference>
<evidence type="ECO:0000313" key="6">
    <source>
        <dbReference type="Proteomes" id="UP001232584"/>
    </source>
</evidence>
<dbReference type="Proteomes" id="UP001232584">
    <property type="component" value="Unassembled WGS sequence"/>
</dbReference>
<dbReference type="InterPro" id="IPR042099">
    <property type="entry name" value="ANL_N_sf"/>
</dbReference>
<organism evidence="5 6">
    <name type="scientific">Paraclostridium ghonii</name>
    <dbReference type="NCBI Taxonomy" id="29358"/>
    <lineage>
        <taxon>Bacteria</taxon>
        <taxon>Bacillati</taxon>
        <taxon>Bacillota</taxon>
        <taxon>Clostridia</taxon>
        <taxon>Peptostreptococcales</taxon>
        <taxon>Peptostreptococcaceae</taxon>
        <taxon>Paraclostridium</taxon>
    </lineage>
</organism>
<evidence type="ECO:0000256" key="1">
    <source>
        <dbReference type="ARBA" id="ARBA00006432"/>
    </source>
</evidence>
<keyword evidence="5" id="KW-0436">Ligase</keyword>
<gene>
    <name evidence="5" type="ORF">QOZ92_001630</name>
</gene>
<evidence type="ECO:0000313" key="5">
    <source>
        <dbReference type="EMBL" id="MDQ0556516.1"/>
    </source>
</evidence>
<proteinExistence type="inferred from homology"/>
<keyword evidence="6" id="KW-1185">Reference proteome</keyword>
<dbReference type="Gene3D" id="3.40.50.12780">
    <property type="entry name" value="N-terminal domain of ligase-like"/>
    <property type="match status" value="1"/>
</dbReference>
<sequence>MSLDETLVSKLYKAAESGNKHITFIKSKSEENMVSYEDLFKKAQMILKHLQSSGLKKGDQVIIQLGDNESFLYTYWACILGGIVPIPLDYINNKEQINKLISICDQLNDFRIVIEERNFFSLQDSLLQNSRLSDLSKIEGRILFFNSFNEDIGFGDISEVNKDDIAFIQYSSGSTGKPKGVVLTHENLITNILGMIETAEITDEDTFLSWMPLYHDMGLIGLHLMPLVKNINQYNMPTQTFVRRPLLWLDKVTEKKATILASPNFGYKYLLSKYKNELDYGWDLRNVKTIFNGAEPISVSLCKKFAESLKKYGLREESMYTVYGLAEASLAVAFPKAGERIKSVQVSRKSVGFEEEIIEVFDGEDVVEFAVEGQPVKGCEFRIVNSKDEILPEKYIGNIQIKGNNVTKGYYKNLNNKDCFSKDGWLNTGDLGFIKDNDLVVTGREKDIIIVQGQNYYLHDIERVVEELDGVSIDGVVACSVQSHENEDVLVIFVKNRNMNDDFIELCRDIKRIVNREFGIVVHSIIPVKVIPRTTSGKIQRYRLVESYYIDEVRDLEVKIKELLKEKELTAKDDDYNYDYIEECLIKIWRNVLRNDNISIDDNFFEIGGNSTLLVELIANIDKEFPNRILITDMFNRTTIRQIADFIREKSREVSNIRKQIVFKPEVTKKFINMIKAQSLDIYDFLCGVFILTLTKNHNDVEVDVYALDNGKEKSIKLDMYKQDIFELIRDITKQKKLNPDLLCDCSKDNENKILALITNEDVTNEDAIINRYDNIMFFEIENDELQCVFTANRNVSKEKNEEISNSFDQMLNIILENQ</sequence>
<dbReference type="GO" id="GO:0016874">
    <property type="term" value="F:ligase activity"/>
    <property type="evidence" value="ECO:0007669"/>
    <property type="project" value="UniProtKB-KW"/>
</dbReference>
<reference evidence="5 6" key="1">
    <citation type="submission" date="2023-07" db="EMBL/GenBank/DDBJ databases">
        <title>Genomic Encyclopedia of Type Strains, Phase IV (KMG-IV): sequencing the most valuable type-strain genomes for metagenomic binning, comparative biology and taxonomic classification.</title>
        <authorList>
            <person name="Goeker M."/>
        </authorList>
    </citation>
    <scope>NUCLEOTIDE SEQUENCE [LARGE SCALE GENOMIC DNA]</scope>
    <source>
        <strain evidence="5 6">DSM 15049</strain>
    </source>
</reference>